<protein>
    <submittedName>
        <fullName evidence="1">Uncharacterized protein</fullName>
    </submittedName>
</protein>
<dbReference type="PANTHER" id="PTHR31973">
    <property type="entry name" value="POLYPROTEIN, PUTATIVE-RELATED"/>
    <property type="match status" value="1"/>
</dbReference>
<reference evidence="1 2" key="1">
    <citation type="journal article" date="2024" name="Plant J.">
        <title>Genome sequences and population genomics reveal climatic adaptation and genomic divergence between two closely related sweetgum species.</title>
        <authorList>
            <person name="Xu W.Q."/>
            <person name="Ren C.Q."/>
            <person name="Zhang X.Y."/>
            <person name="Comes H.P."/>
            <person name="Liu X.H."/>
            <person name="Li Y.G."/>
            <person name="Kettle C.J."/>
            <person name="Jalonen R."/>
            <person name="Gaisberger H."/>
            <person name="Ma Y.Z."/>
            <person name="Qiu Y.X."/>
        </authorList>
    </citation>
    <scope>NUCLEOTIDE SEQUENCE [LARGE SCALE GENOMIC DNA]</scope>
    <source>
        <strain evidence="1">Hangzhou</strain>
    </source>
</reference>
<dbReference type="Proteomes" id="UP001415857">
    <property type="component" value="Unassembled WGS sequence"/>
</dbReference>
<organism evidence="1 2">
    <name type="scientific">Liquidambar formosana</name>
    <name type="common">Formosan gum</name>
    <dbReference type="NCBI Taxonomy" id="63359"/>
    <lineage>
        <taxon>Eukaryota</taxon>
        <taxon>Viridiplantae</taxon>
        <taxon>Streptophyta</taxon>
        <taxon>Embryophyta</taxon>
        <taxon>Tracheophyta</taxon>
        <taxon>Spermatophyta</taxon>
        <taxon>Magnoliopsida</taxon>
        <taxon>eudicotyledons</taxon>
        <taxon>Gunneridae</taxon>
        <taxon>Pentapetalae</taxon>
        <taxon>Saxifragales</taxon>
        <taxon>Altingiaceae</taxon>
        <taxon>Liquidambar</taxon>
    </lineage>
</organism>
<sequence>MSNLLQAIGGLEEHGCIFISDRQKGLVATFDELLPGADHRFYMRHMYANFKGTYKERIFKDEIWMAATSYTVHEFEQHMEKIRSLDQGAYNWLRATPASLWSRSHFSTRSK</sequence>
<evidence type="ECO:0000313" key="2">
    <source>
        <dbReference type="Proteomes" id="UP001415857"/>
    </source>
</evidence>
<comment type="caution">
    <text evidence="1">The sequence shown here is derived from an EMBL/GenBank/DDBJ whole genome shotgun (WGS) entry which is preliminary data.</text>
</comment>
<gene>
    <name evidence="1" type="ORF">L1049_012757</name>
</gene>
<keyword evidence="2" id="KW-1185">Reference proteome</keyword>
<name>A0AAP0WTM7_LIQFO</name>
<accession>A0AAP0WTM7</accession>
<dbReference type="EMBL" id="JBBPBK010000008">
    <property type="protein sequence ID" value="KAK9279082.1"/>
    <property type="molecule type" value="Genomic_DNA"/>
</dbReference>
<dbReference type="PANTHER" id="PTHR31973:SF187">
    <property type="entry name" value="MUTATOR TRANSPOSASE MUDRA PROTEIN"/>
    <property type="match status" value="1"/>
</dbReference>
<proteinExistence type="predicted"/>
<dbReference type="AlphaFoldDB" id="A0AAP0WTM7"/>
<evidence type="ECO:0000313" key="1">
    <source>
        <dbReference type="EMBL" id="KAK9279082.1"/>
    </source>
</evidence>